<gene>
    <name evidence="4" type="ORF">R2G56_11065</name>
</gene>
<dbReference type="Gene3D" id="3.50.50.60">
    <property type="entry name" value="FAD/NAD(P)-binding domain"/>
    <property type="match status" value="1"/>
</dbReference>
<dbReference type="SUPFAM" id="SSF51905">
    <property type="entry name" value="FAD/NAD(P)-binding domain"/>
    <property type="match status" value="1"/>
</dbReference>
<dbReference type="PANTHER" id="PTHR42923">
    <property type="entry name" value="PROTOPORPHYRINOGEN OXIDASE"/>
    <property type="match status" value="1"/>
</dbReference>
<dbReference type="EMBL" id="JAWLIP010000004">
    <property type="protein sequence ID" value="MDV6226826.1"/>
    <property type="molecule type" value="Genomic_DNA"/>
</dbReference>
<dbReference type="Gene3D" id="3.30.70.1990">
    <property type="match status" value="1"/>
</dbReference>
<reference evidence="4 5" key="1">
    <citation type="submission" date="2023-10" db="EMBL/GenBank/DDBJ databases">
        <authorList>
            <person name="Venkata Ramana C."/>
            <person name="Sasikala C."/>
            <person name="Dhurka M."/>
        </authorList>
    </citation>
    <scope>NUCLEOTIDE SEQUENCE [LARGE SCALE GENOMIC DNA]</scope>
    <source>
        <strain evidence="4 5">KCTC 32151</strain>
    </source>
</reference>
<keyword evidence="5" id="KW-1185">Reference proteome</keyword>
<dbReference type="PANTHER" id="PTHR42923:SF17">
    <property type="entry name" value="AMINE OXIDASE DOMAIN-CONTAINING PROTEIN"/>
    <property type="match status" value="1"/>
</dbReference>
<evidence type="ECO:0000313" key="5">
    <source>
        <dbReference type="Proteomes" id="UP001185659"/>
    </source>
</evidence>
<dbReference type="InterPro" id="IPR050464">
    <property type="entry name" value="Zeta_carotene_desat/Oxidored"/>
</dbReference>
<dbReference type="Gene3D" id="1.10.405.20">
    <property type="match status" value="1"/>
</dbReference>
<organism evidence="4 5">
    <name type="scientific">Nitratireductor aquimarinus</name>
    <dbReference type="NCBI Taxonomy" id="889300"/>
    <lineage>
        <taxon>Bacteria</taxon>
        <taxon>Pseudomonadati</taxon>
        <taxon>Pseudomonadota</taxon>
        <taxon>Alphaproteobacteria</taxon>
        <taxon>Hyphomicrobiales</taxon>
        <taxon>Phyllobacteriaceae</taxon>
        <taxon>Nitratireductor</taxon>
    </lineage>
</organism>
<name>A0ABU4AKS6_9HYPH</name>
<evidence type="ECO:0000313" key="4">
    <source>
        <dbReference type="EMBL" id="MDV6226826.1"/>
    </source>
</evidence>
<dbReference type="InterPro" id="IPR001613">
    <property type="entry name" value="Flavin_amine_oxidase"/>
</dbReference>
<evidence type="ECO:0000256" key="1">
    <source>
        <dbReference type="ARBA" id="ARBA00001974"/>
    </source>
</evidence>
<sequence length="450" mass="50283">MLNQVRPASRGHVAVIGSGISGLSAAWLLSRSRRVTLYEADARPGGHANTVDVPSETGPIAVDTGFIVYNDRNYPELVSLFDHLSVPTLPSDMSFAASLDGGRFEYSGSGLRGLLGQKANVVRPRFWRMLADILRFYREAPSLLIERKHADETLGSYLRLSGYSEGFINDHLLPMGAAIWSTTSEEMREYPLHAFISFFERHGLLSLSDRPRWRTVAGGSRTYVRRLLDDFDGELRLSTPVANVRRLKHGVEVTDTSGHKERFDDVVIATHADQALKFLEDASETEHRLLSAFSYTPNTAVLHRNTDLMPKRQSVWSSWNYIERDRKAGNRQLCVTYWMNRLQNIDPAHPLFVTLNPSQDIPDEDVIQAFDYTHPLFNHAALSAQKQLWQLQGNRNTWFCGAYFGSGFHEDGIRAGLGAAELLAGIAAPWKSGRADAAAARRDEALVAAE</sequence>
<protein>
    <submittedName>
        <fullName evidence="4">FAD-dependent oxidoreductase</fullName>
    </submittedName>
</protein>
<dbReference type="PRINTS" id="PR00757">
    <property type="entry name" value="AMINEOXDASEF"/>
</dbReference>
<dbReference type="Pfam" id="PF01593">
    <property type="entry name" value="Amino_oxidase"/>
    <property type="match status" value="1"/>
</dbReference>
<dbReference type="Proteomes" id="UP001185659">
    <property type="component" value="Unassembled WGS sequence"/>
</dbReference>
<evidence type="ECO:0000256" key="2">
    <source>
        <dbReference type="ARBA" id="ARBA00023002"/>
    </source>
</evidence>
<dbReference type="InterPro" id="IPR002937">
    <property type="entry name" value="Amino_oxidase"/>
</dbReference>
<keyword evidence="2" id="KW-0560">Oxidoreductase</keyword>
<comment type="caution">
    <text evidence="4">The sequence shown here is derived from an EMBL/GenBank/DDBJ whole genome shotgun (WGS) entry which is preliminary data.</text>
</comment>
<evidence type="ECO:0000259" key="3">
    <source>
        <dbReference type="Pfam" id="PF01593"/>
    </source>
</evidence>
<dbReference type="InterPro" id="IPR036188">
    <property type="entry name" value="FAD/NAD-bd_sf"/>
</dbReference>
<proteinExistence type="predicted"/>
<dbReference type="RefSeq" id="WP_317561315.1">
    <property type="nucleotide sequence ID" value="NZ_JAWLIP010000004.1"/>
</dbReference>
<comment type="cofactor">
    <cofactor evidence="1">
        <name>FAD</name>
        <dbReference type="ChEBI" id="CHEBI:57692"/>
    </cofactor>
</comment>
<feature type="domain" description="Amine oxidase" evidence="3">
    <location>
        <begin position="20"/>
        <end position="302"/>
    </location>
</feature>
<accession>A0ABU4AKS6</accession>